<dbReference type="SUPFAM" id="SSF63825">
    <property type="entry name" value="YWTD domain"/>
    <property type="match status" value="1"/>
</dbReference>
<dbReference type="InterPro" id="IPR011042">
    <property type="entry name" value="6-blade_b-propeller_TolB-like"/>
</dbReference>
<evidence type="ECO:0000313" key="5">
    <source>
        <dbReference type="Proteomes" id="UP000621560"/>
    </source>
</evidence>
<dbReference type="AlphaFoldDB" id="A0A927BWG9"/>
<organism evidence="4 5">
    <name type="scientific">Paenibacillus sabuli</name>
    <dbReference type="NCBI Taxonomy" id="2772509"/>
    <lineage>
        <taxon>Bacteria</taxon>
        <taxon>Bacillati</taxon>
        <taxon>Bacillota</taxon>
        <taxon>Bacilli</taxon>
        <taxon>Bacillales</taxon>
        <taxon>Paenibacillaceae</taxon>
        <taxon>Paenibacillus</taxon>
    </lineage>
</organism>
<feature type="region of interest" description="Disordered" evidence="1">
    <location>
        <begin position="26"/>
        <end position="55"/>
    </location>
</feature>
<dbReference type="Proteomes" id="UP000621560">
    <property type="component" value="Unassembled WGS sequence"/>
</dbReference>
<sequence length="384" mass="40940">MKRIWHVPCVAALLMLGGCGWFETTTEKPTPEAPSLGRPSNTVSEEPTGRPATKGEQALAEGVLAANLQAPWSIAYDPEAIYISERGGDIVALNQADGSQQRQTLALEKEVHAEGEGGLLGLVLAANFSTSRQAYAYHTYEESGTAYNRIVVLELLEDGSWRELRPLLEGIPGGAIHNGGRLALGPDGKLYATTGDAGQSALAQELDSLAGKILRLNPDGSVPEDNPWAGSYVYSYGHRNPQGIAWSQEGTMYAAEHGPSGNPGGHDELNRIEAGANYGWPDVIGDETGDGLTAPLYHTSQATLAPSGLAVDGEGRLLAAGLRGEQLLRFDPGTDEATTVLEGEGRLRDVLLLGEWMYVLTNRTDGRGQPQADDDRLLRISMNS</sequence>
<dbReference type="Gene3D" id="2.120.10.30">
    <property type="entry name" value="TolB, C-terminal domain"/>
    <property type="match status" value="1"/>
</dbReference>
<name>A0A927BWG9_9BACL</name>
<dbReference type="PANTHER" id="PTHR19328:SF13">
    <property type="entry name" value="HIPL1 PROTEIN"/>
    <property type="match status" value="1"/>
</dbReference>
<feature type="domain" description="Glucose/Sorbosone dehydrogenase" evidence="3">
    <location>
        <begin position="68"/>
        <end position="367"/>
    </location>
</feature>
<reference evidence="4" key="1">
    <citation type="submission" date="2020-09" db="EMBL/GenBank/DDBJ databases">
        <title>A novel bacterium of genus Paenibacillus, isolated from South China Sea.</title>
        <authorList>
            <person name="Huang H."/>
            <person name="Mo K."/>
            <person name="Hu Y."/>
        </authorList>
    </citation>
    <scope>NUCLEOTIDE SEQUENCE</scope>
    <source>
        <strain evidence="4">IB182496</strain>
    </source>
</reference>
<dbReference type="PROSITE" id="PS51257">
    <property type="entry name" value="PROKAR_LIPOPROTEIN"/>
    <property type="match status" value="1"/>
</dbReference>
<dbReference type="RefSeq" id="WP_190919456.1">
    <property type="nucleotide sequence ID" value="NZ_JACXIZ010000027.1"/>
</dbReference>
<keyword evidence="2" id="KW-0732">Signal</keyword>
<dbReference type="SUPFAM" id="SSF50952">
    <property type="entry name" value="Soluble quinoprotein glucose dehydrogenase"/>
    <property type="match status" value="1"/>
</dbReference>
<proteinExistence type="predicted"/>
<protein>
    <submittedName>
        <fullName evidence="4">PQQ-dependent sugar dehydrogenase</fullName>
    </submittedName>
</protein>
<dbReference type="InterPro" id="IPR011041">
    <property type="entry name" value="Quinoprot_gluc/sorb_DH_b-prop"/>
</dbReference>
<accession>A0A927BWG9</accession>
<dbReference type="InterPro" id="IPR012938">
    <property type="entry name" value="Glc/Sorbosone_DH"/>
</dbReference>
<dbReference type="EMBL" id="JACXIZ010000027">
    <property type="protein sequence ID" value="MBD2846769.1"/>
    <property type="molecule type" value="Genomic_DNA"/>
</dbReference>
<evidence type="ECO:0000256" key="1">
    <source>
        <dbReference type="SAM" id="MobiDB-lite"/>
    </source>
</evidence>
<feature type="chain" id="PRO_5038668547" evidence="2">
    <location>
        <begin position="22"/>
        <end position="384"/>
    </location>
</feature>
<comment type="caution">
    <text evidence="4">The sequence shown here is derived from an EMBL/GenBank/DDBJ whole genome shotgun (WGS) entry which is preliminary data.</text>
</comment>
<evidence type="ECO:0000259" key="3">
    <source>
        <dbReference type="Pfam" id="PF07995"/>
    </source>
</evidence>
<evidence type="ECO:0000256" key="2">
    <source>
        <dbReference type="SAM" id="SignalP"/>
    </source>
</evidence>
<dbReference type="Pfam" id="PF07995">
    <property type="entry name" value="GSDH"/>
    <property type="match status" value="1"/>
</dbReference>
<gene>
    <name evidence="4" type="ORF">IDH44_16350</name>
</gene>
<evidence type="ECO:0000313" key="4">
    <source>
        <dbReference type="EMBL" id="MBD2846769.1"/>
    </source>
</evidence>
<dbReference type="PANTHER" id="PTHR19328">
    <property type="entry name" value="HEDGEHOG-INTERACTING PROTEIN"/>
    <property type="match status" value="1"/>
</dbReference>
<feature type="signal peptide" evidence="2">
    <location>
        <begin position="1"/>
        <end position="21"/>
    </location>
</feature>
<keyword evidence="5" id="KW-1185">Reference proteome</keyword>